<dbReference type="AlphaFoldDB" id="A0A0J6WRK0"/>
<organism evidence="1 2">
    <name type="scientific">Megasphaera cerevisiae DSM 20462</name>
    <dbReference type="NCBI Taxonomy" id="1122219"/>
    <lineage>
        <taxon>Bacteria</taxon>
        <taxon>Bacillati</taxon>
        <taxon>Bacillota</taxon>
        <taxon>Negativicutes</taxon>
        <taxon>Veillonellales</taxon>
        <taxon>Veillonellaceae</taxon>
        <taxon>Megasphaera</taxon>
    </lineage>
</organism>
<sequence>MDGLKPCPFCGGKAEIIGARYEREETYAIRCTECGATLGVNYYENLGMMYPIRAYLDKLEKEWNRRGMNT</sequence>
<protein>
    <recommendedName>
        <fullName evidence="3">Restriction alleviation protein, Lar family</fullName>
    </recommendedName>
</protein>
<dbReference type="EMBL" id="LEKT01000034">
    <property type="protein sequence ID" value="KMO86080.1"/>
    <property type="molecule type" value="Genomic_DNA"/>
</dbReference>
<dbReference type="InParanoid" id="A0A0J6WRK0"/>
<dbReference type="RefSeq" id="WP_048514716.1">
    <property type="nucleotide sequence ID" value="NZ_FUXD01000029.1"/>
</dbReference>
<evidence type="ECO:0000313" key="1">
    <source>
        <dbReference type="EMBL" id="KMO86080.1"/>
    </source>
</evidence>
<evidence type="ECO:0008006" key="3">
    <source>
        <dbReference type="Google" id="ProtNLM"/>
    </source>
</evidence>
<reference evidence="1 2" key="1">
    <citation type="submission" date="2015-06" db="EMBL/GenBank/DDBJ databases">
        <title>Draft genome sequence of beer spoilage bacterium Megasphaera cerevisiae type strain 20462.</title>
        <authorList>
            <person name="Kutumbaka K."/>
            <person name="Pasmowitz J."/>
            <person name="Mategko J."/>
            <person name="Reyes D."/>
            <person name="Friedrich A."/>
            <person name="Han S."/>
            <person name="Martens-Habbena W."/>
            <person name="Neal-McKinney J."/>
            <person name="Janagama H.K."/>
            <person name="Nadala C."/>
            <person name="Samadpour M."/>
        </authorList>
    </citation>
    <scope>NUCLEOTIDE SEQUENCE [LARGE SCALE GENOMIC DNA]</scope>
    <source>
        <strain evidence="1 2">DSM 20462</strain>
    </source>
</reference>
<evidence type="ECO:0000313" key="2">
    <source>
        <dbReference type="Proteomes" id="UP000036503"/>
    </source>
</evidence>
<name>A0A0J6WRK0_9FIRM</name>
<accession>A0A0J6WRK0</accession>
<comment type="caution">
    <text evidence="1">The sequence shown here is derived from an EMBL/GenBank/DDBJ whole genome shotgun (WGS) entry which is preliminary data.</text>
</comment>
<gene>
    <name evidence="1" type="ORF">AB840_10085</name>
</gene>
<dbReference type="OrthoDB" id="1631734at2"/>
<proteinExistence type="predicted"/>
<dbReference type="Proteomes" id="UP000036503">
    <property type="component" value="Unassembled WGS sequence"/>
</dbReference>
<dbReference type="PATRIC" id="fig|1122219.3.peg.1851"/>
<keyword evidence="2" id="KW-1185">Reference proteome</keyword>
<dbReference type="Pfam" id="PF14354">
    <property type="entry name" value="Lar_restr_allev"/>
    <property type="match status" value="1"/>
</dbReference>